<sequence length="65" mass="7277">MPSPLRRESASRDRSCSTHASHLLLLQPRAYQTPSCTVPLHTTQHSAVINSPIFPSHVYTCIYTN</sequence>
<dbReference type="EMBL" id="KE747827">
    <property type="protein sequence ID" value="RMZ71525.1"/>
    <property type="molecule type" value="Genomic_DNA"/>
</dbReference>
<reference evidence="1 2" key="1">
    <citation type="journal article" date="2014" name="PLoS ONE">
        <title>De novo Genome Assembly of the Fungal Plant Pathogen Pyrenophora semeniperda.</title>
        <authorList>
            <person name="Soliai M.M."/>
            <person name="Meyer S.E."/>
            <person name="Udall J.A."/>
            <person name="Elzinga D.E."/>
            <person name="Hermansen R.A."/>
            <person name="Bodily P.M."/>
            <person name="Hart A.A."/>
            <person name="Coleman C.E."/>
        </authorList>
    </citation>
    <scope>NUCLEOTIDE SEQUENCE [LARGE SCALE GENOMIC DNA]</scope>
    <source>
        <strain evidence="1 2">CCB06</strain>
        <tissue evidence="1">Mycelium</tissue>
    </source>
</reference>
<organism evidence="1 2">
    <name type="scientific">Pyrenophora seminiperda CCB06</name>
    <dbReference type="NCBI Taxonomy" id="1302712"/>
    <lineage>
        <taxon>Eukaryota</taxon>
        <taxon>Fungi</taxon>
        <taxon>Dikarya</taxon>
        <taxon>Ascomycota</taxon>
        <taxon>Pezizomycotina</taxon>
        <taxon>Dothideomycetes</taxon>
        <taxon>Pleosporomycetidae</taxon>
        <taxon>Pleosporales</taxon>
        <taxon>Pleosporineae</taxon>
        <taxon>Pleosporaceae</taxon>
        <taxon>Pyrenophora</taxon>
    </lineage>
</organism>
<keyword evidence="2" id="KW-1185">Reference proteome</keyword>
<proteinExistence type="predicted"/>
<evidence type="ECO:0000313" key="1">
    <source>
        <dbReference type="EMBL" id="RMZ71525.1"/>
    </source>
</evidence>
<accession>A0A3M7MAH7</accession>
<name>A0A3M7MAH7_9PLEO</name>
<gene>
    <name evidence="1" type="ORF">GMOD_00006648</name>
</gene>
<evidence type="ECO:0000313" key="2">
    <source>
        <dbReference type="Proteomes" id="UP000265663"/>
    </source>
</evidence>
<dbReference type="Proteomes" id="UP000265663">
    <property type="component" value="Unassembled WGS sequence"/>
</dbReference>
<protein>
    <submittedName>
        <fullName evidence="1">Uncharacterized protein</fullName>
    </submittedName>
</protein>
<dbReference type="AlphaFoldDB" id="A0A3M7MAH7"/>